<keyword evidence="3" id="KW-1185">Reference proteome</keyword>
<accession>A0AAN7TZG3</accession>
<gene>
    <name evidence="2" type="ORF">RB653_008658</name>
</gene>
<dbReference type="Proteomes" id="UP001344447">
    <property type="component" value="Unassembled WGS sequence"/>
</dbReference>
<evidence type="ECO:0000256" key="1">
    <source>
        <dbReference type="RuleBase" id="RU000363"/>
    </source>
</evidence>
<dbReference type="CDD" id="cd05374">
    <property type="entry name" value="17beta-HSD-like_SDR_c"/>
    <property type="match status" value="1"/>
</dbReference>
<evidence type="ECO:0000313" key="2">
    <source>
        <dbReference type="EMBL" id="KAK5578982.1"/>
    </source>
</evidence>
<comment type="caution">
    <text evidence="2">The sequence shown here is derived from an EMBL/GenBank/DDBJ whole genome shotgun (WGS) entry which is preliminary data.</text>
</comment>
<dbReference type="SUPFAM" id="SSF51735">
    <property type="entry name" value="NAD(P)-binding Rossmann-fold domains"/>
    <property type="match status" value="1"/>
</dbReference>
<comment type="similarity">
    <text evidence="1">Belongs to the short-chain dehydrogenases/reductases (SDR) family.</text>
</comment>
<dbReference type="PRINTS" id="PR00080">
    <property type="entry name" value="SDRFAMILY"/>
</dbReference>
<dbReference type="InterPro" id="IPR002347">
    <property type="entry name" value="SDR_fam"/>
</dbReference>
<dbReference type="PANTHER" id="PTHR43976">
    <property type="entry name" value="SHORT CHAIN DEHYDROGENASE"/>
    <property type="match status" value="1"/>
</dbReference>
<dbReference type="Gene3D" id="3.40.50.720">
    <property type="entry name" value="NAD(P)-binding Rossmann-like Domain"/>
    <property type="match status" value="1"/>
</dbReference>
<dbReference type="AlphaFoldDB" id="A0AAN7TZG3"/>
<dbReference type="InterPro" id="IPR036291">
    <property type="entry name" value="NAD(P)-bd_dom_sf"/>
</dbReference>
<reference evidence="2 3" key="1">
    <citation type="submission" date="2023-11" db="EMBL/GenBank/DDBJ databases">
        <title>Dfirmibasis_genome.</title>
        <authorList>
            <person name="Edelbroek B."/>
            <person name="Kjellin J."/>
            <person name="Jerlstrom-Hultqvist J."/>
            <person name="Soderbom F."/>
        </authorList>
    </citation>
    <scope>NUCLEOTIDE SEQUENCE [LARGE SCALE GENOMIC DNA]</scope>
    <source>
        <strain evidence="2 3">TNS-C-14</strain>
    </source>
</reference>
<evidence type="ECO:0000313" key="3">
    <source>
        <dbReference type="Proteomes" id="UP001344447"/>
    </source>
</evidence>
<organism evidence="2 3">
    <name type="scientific">Dictyostelium firmibasis</name>
    <dbReference type="NCBI Taxonomy" id="79012"/>
    <lineage>
        <taxon>Eukaryota</taxon>
        <taxon>Amoebozoa</taxon>
        <taxon>Evosea</taxon>
        <taxon>Eumycetozoa</taxon>
        <taxon>Dictyostelia</taxon>
        <taxon>Dictyosteliales</taxon>
        <taxon>Dictyosteliaceae</taxon>
        <taxon>Dictyostelium</taxon>
    </lineage>
</organism>
<dbReference type="PRINTS" id="PR00081">
    <property type="entry name" value="GDHRDH"/>
</dbReference>
<dbReference type="PANTHER" id="PTHR43976:SF5">
    <property type="entry name" value="GLUCOSE_RIBITOL DEHYDROGENASE FAMILY PROTEIN-RELATED"/>
    <property type="match status" value="1"/>
</dbReference>
<dbReference type="PROSITE" id="PS00061">
    <property type="entry name" value="ADH_SHORT"/>
    <property type="match status" value="1"/>
</dbReference>
<protein>
    <submittedName>
        <fullName evidence="2">Uncharacterized protein</fullName>
    </submittedName>
</protein>
<dbReference type="InterPro" id="IPR051911">
    <property type="entry name" value="SDR_oxidoreductase"/>
</dbReference>
<proteinExistence type="inferred from homology"/>
<dbReference type="InterPro" id="IPR020904">
    <property type="entry name" value="Sc_DH/Rdtase_CS"/>
</dbReference>
<name>A0AAN7TZG3_9MYCE</name>
<dbReference type="Pfam" id="PF00106">
    <property type="entry name" value="adh_short"/>
    <property type="match status" value="1"/>
</dbReference>
<dbReference type="EMBL" id="JAVFKY010000003">
    <property type="protein sequence ID" value="KAK5578982.1"/>
    <property type="molecule type" value="Genomic_DNA"/>
</dbReference>
<sequence length="315" mass="35708">MENNIVWIITGTSSGIGLSIVKKLLSSGFKVSALTRKPEKLENELKSLLNLYDSNNLIIIKTDITNDESVKDSVRKTIDKFDRIDVVVNNAGYGLVGSIEELTDIEYRKIYDVNVFGVLNLLRHTTPYLRKQRSGTIINVSSTLGWGTMKCYSAYSSTKHAVNSITFSAQKELKQFNINVILICPGGFRTGFVIGYKNNKEIENENENEKNDIDCNFQIPNNMIDEYKTNELIERFYKYSPIAIGDPEKAADVLIQLTKMKEEIPSHLFLGSDSLNQSNNLLKSHLNENEKWSNLSISTDLDKDKQSNMEIPKLY</sequence>